<gene>
    <name evidence="2" type="ORF">AB6A40_001543</name>
</gene>
<keyword evidence="1" id="KW-1133">Transmembrane helix</keyword>
<reference evidence="2 3" key="1">
    <citation type="submission" date="2024-08" db="EMBL/GenBank/DDBJ databases">
        <title>Gnathostoma spinigerum genome.</title>
        <authorList>
            <person name="Gonzalez-Bertolin B."/>
            <person name="Monzon S."/>
            <person name="Zaballos A."/>
            <person name="Jimenez P."/>
            <person name="Dekumyoy P."/>
            <person name="Varona S."/>
            <person name="Cuesta I."/>
            <person name="Sumanam S."/>
            <person name="Adisakwattana P."/>
            <person name="Gasser R.B."/>
            <person name="Hernandez-Gonzalez A."/>
            <person name="Young N.D."/>
            <person name="Perteguer M.J."/>
        </authorList>
    </citation>
    <scope>NUCLEOTIDE SEQUENCE [LARGE SCALE GENOMIC DNA]</scope>
    <source>
        <strain evidence="2">AL3</strain>
        <tissue evidence="2">Liver</tissue>
    </source>
</reference>
<evidence type="ECO:0000313" key="2">
    <source>
        <dbReference type="EMBL" id="MFH4974834.1"/>
    </source>
</evidence>
<organism evidence="2 3">
    <name type="scientific">Gnathostoma spinigerum</name>
    <dbReference type="NCBI Taxonomy" id="75299"/>
    <lineage>
        <taxon>Eukaryota</taxon>
        <taxon>Metazoa</taxon>
        <taxon>Ecdysozoa</taxon>
        <taxon>Nematoda</taxon>
        <taxon>Chromadorea</taxon>
        <taxon>Rhabditida</taxon>
        <taxon>Spirurina</taxon>
        <taxon>Gnathostomatomorpha</taxon>
        <taxon>Gnathostomatoidea</taxon>
        <taxon>Gnathostomatidae</taxon>
        <taxon>Gnathostoma</taxon>
    </lineage>
</organism>
<proteinExistence type="predicted"/>
<comment type="caution">
    <text evidence="2">The sequence shown here is derived from an EMBL/GenBank/DDBJ whole genome shotgun (WGS) entry which is preliminary data.</text>
</comment>
<keyword evidence="3" id="KW-1185">Reference proteome</keyword>
<dbReference type="Proteomes" id="UP001608902">
    <property type="component" value="Unassembled WGS sequence"/>
</dbReference>
<sequence length="152" mass="17098">MSGTSKLLILRSAVVRSYSLRQISSAQALFGEAASLPHVTKDEYCSRIMVDRTKNRELDSTNGIKPTSMQRHYLVLTRLYPNRASIPEIVPAGTMGRMHNRLRAVFIFAGVALFYTLFLCFEKAMAFKVLADKRILRDVNLTERAKNGGNQS</sequence>
<evidence type="ECO:0000313" key="3">
    <source>
        <dbReference type="Proteomes" id="UP001608902"/>
    </source>
</evidence>
<name>A0ABD6E4F0_9BILA</name>
<accession>A0ABD6E4F0</accession>
<dbReference type="AlphaFoldDB" id="A0ABD6E4F0"/>
<evidence type="ECO:0000256" key="1">
    <source>
        <dbReference type="SAM" id="Phobius"/>
    </source>
</evidence>
<feature type="transmembrane region" description="Helical" evidence="1">
    <location>
        <begin position="102"/>
        <end position="121"/>
    </location>
</feature>
<dbReference type="EMBL" id="JBGFUD010000586">
    <property type="protein sequence ID" value="MFH4974834.1"/>
    <property type="molecule type" value="Genomic_DNA"/>
</dbReference>
<keyword evidence="1" id="KW-0472">Membrane</keyword>
<keyword evidence="1" id="KW-0812">Transmembrane</keyword>
<protein>
    <submittedName>
        <fullName evidence="2">Uncharacterized protein</fullName>
    </submittedName>
</protein>